<organism evidence="1 2">
    <name type="scientific">Devosia rhodophyticola</name>
    <dbReference type="NCBI Taxonomy" id="3026423"/>
    <lineage>
        <taxon>Bacteria</taxon>
        <taxon>Pseudomonadati</taxon>
        <taxon>Pseudomonadota</taxon>
        <taxon>Alphaproteobacteria</taxon>
        <taxon>Hyphomicrobiales</taxon>
        <taxon>Devosiaceae</taxon>
        <taxon>Devosia</taxon>
    </lineage>
</organism>
<dbReference type="Proteomes" id="UP001222118">
    <property type="component" value="Chromosome"/>
</dbReference>
<evidence type="ECO:0000313" key="1">
    <source>
        <dbReference type="EMBL" id="WDR05623.1"/>
    </source>
</evidence>
<sequence length="67" mass="7387">MSQKTPKSSPFSEAEVAAELKRLRRANAQTTWSNGHMLTCIHCGNEFDAAKGGNANIPMCDFCFHND</sequence>
<reference evidence="1 2" key="1">
    <citation type="submission" date="2023-02" db="EMBL/GenBank/DDBJ databases">
        <title>Devosia chondri sp. nov., isolated from the phycosphere of marine algae.</title>
        <authorList>
            <person name="Kim J.M."/>
            <person name="Lee J.K."/>
            <person name="Choi B.J."/>
            <person name="Bayburt H."/>
            <person name="Jeon C.O."/>
        </authorList>
    </citation>
    <scope>NUCLEOTIDE SEQUENCE [LARGE SCALE GENOMIC DNA]</scope>
    <source>
        <strain evidence="1 2">G2-5</strain>
    </source>
</reference>
<proteinExistence type="predicted"/>
<dbReference type="EMBL" id="CP118247">
    <property type="protein sequence ID" value="WDR05623.1"/>
    <property type="molecule type" value="Genomic_DNA"/>
</dbReference>
<protein>
    <recommendedName>
        <fullName evidence="3">DksA C4-type domain-containing protein</fullName>
    </recommendedName>
</protein>
<gene>
    <name evidence="1" type="ORF">PSQ90_15360</name>
</gene>
<accession>A0ABY7YX10</accession>
<name>A0ABY7YX10_9HYPH</name>
<evidence type="ECO:0008006" key="3">
    <source>
        <dbReference type="Google" id="ProtNLM"/>
    </source>
</evidence>
<evidence type="ECO:0000313" key="2">
    <source>
        <dbReference type="Proteomes" id="UP001222118"/>
    </source>
</evidence>
<keyword evidence="2" id="KW-1185">Reference proteome</keyword>
<dbReference type="RefSeq" id="WP_282211141.1">
    <property type="nucleotide sequence ID" value="NZ_CP118247.1"/>
</dbReference>